<feature type="transmembrane region" description="Helical" evidence="6">
    <location>
        <begin position="186"/>
        <end position="206"/>
    </location>
</feature>
<evidence type="ECO:0000256" key="6">
    <source>
        <dbReference type="RuleBase" id="RU363058"/>
    </source>
</evidence>
<accession>A0ABW5WM25</accession>
<feature type="transmembrane region" description="Helical" evidence="6">
    <location>
        <begin position="6"/>
        <end position="29"/>
    </location>
</feature>
<dbReference type="PANTHER" id="PTHR11101">
    <property type="entry name" value="PHOSPHATE TRANSPORTER"/>
    <property type="match status" value="1"/>
</dbReference>
<dbReference type="Pfam" id="PF01384">
    <property type="entry name" value="PHO4"/>
    <property type="match status" value="1"/>
</dbReference>
<comment type="similarity">
    <text evidence="6">Belongs to the inorganic phosphate transporter (PiT) (TC 2.A.20) family.</text>
</comment>
<evidence type="ECO:0000256" key="5">
    <source>
        <dbReference type="ARBA" id="ARBA00023136"/>
    </source>
</evidence>
<reference evidence="8" key="1">
    <citation type="journal article" date="2019" name="Int. J. Syst. Evol. Microbiol.">
        <title>The Global Catalogue of Microorganisms (GCM) 10K type strain sequencing project: providing services to taxonomists for standard genome sequencing and annotation.</title>
        <authorList>
            <consortium name="The Broad Institute Genomics Platform"/>
            <consortium name="The Broad Institute Genome Sequencing Center for Infectious Disease"/>
            <person name="Wu L."/>
            <person name="Ma J."/>
        </authorList>
    </citation>
    <scope>NUCLEOTIDE SEQUENCE [LARGE SCALE GENOMIC DNA]</scope>
    <source>
        <strain evidence="8">KCTC 32141</strain>
    </source>
</reference>
<dbReference type="RefSeq" id="WP_183484744.1">
    <property type="nucleotide sequence ID" value="NZ_JBHUOV010000001.1"/>
</dbReference>
<keyword evidence="5 6" id="KW-0472">Membrane</keyword>
<feature type="transmembrane region" description="Helical" evidence="6">
    <location>
        <begin position="236"/>
        <end position="255"/>
    </location>
</feature>
<evidence type="ECO:0000313" key="8">
    <source>
        <dbReference type="Proteomes" id="UP001597533"/>
    </source>
</evidence>
<evidence type="ECO:0000256" key="1">
    <source>
        <dbReference type="ARBA" id="ARBA00004141"/>
    </source>
</evidence>
<sequence length="771" mass="85204">MENIYLYMIIALAILAIADLVVGVSNDAVNFLNSAIGSKAISFKTIMIVSSLGVAIGAVFSSGMMEVARKGIFNPGEFMFNEIMIIFMAVMITDILLLDFFNTVGMPTSTTVSIVFELLGAAVAMAFIKIGHDGGGFSDVINYINTDKASMIIFGILLSVVVAFSIGALVQWVSRLLLSYNFEKKASWVGALFGGIALTAITYFIFMKGLKGTSYAKESFEILDGGTMKDFLEAQVLPIVFFSSIFWSLLSYALIAFTKTNIYKLIIIVGTFALALAFAGNDLVNFIGVPMAAYNAYGAWNESFIAFGTLPTDFSMEILADKVATNNWLLFAAGMIMVLTLWFSTKAKNVVKTSLDLSSQGETKERFQPNFLSRGFVRMAVGMSEMASYILPNSWQTKIEKQFEAPTIKISKDKVHELPAFDLVRAAVNLMVAAVLISIATSYKLPLSTTYVTFMVAMGTSLADRAWGAESAVYRVAGVLNVIGGWFFTAFSAFTAAALVAYLLNLNLQVMFPLLLVLAFGLLLRNYISHNKKAKEVKAEDRLTKAESSSVQGVIHESATNIANVVKRGNRIYTNAIKGLAKQDLTLLKKNKKQVIKLSDEIDELRDNIFYFIKNLDESSIGASNFYINILGYLQDMTQSLEYISKVSHKHINNNHKKLKFNQIKELKQVDDKIEILFNDTQDAFKSGSFEKIGAILNEKTEVYDLVKQKIQAQVARTRTEESSPKNTTLYFSMLLETKDLLTATMNLLEEYHSAHDSNVKPATIDAPEEE</sequence>
<keyword evidence="4 6" id="KW-1133">Transmembrane helix</keyword>
<gene>
    <name evidence="7" type="ORF">ACFS5M_01420</name>
</gene>
<keyword evidence="6" id="KW-0592">Phosphate transport</keyword>
<evidence type="ECO:0000256" key="3">
    <source>
        <dbReference type="ARBA" id="ARBA00022692"/>
    </source>
</evidence>
<dbReference type="Gene3D" id="1.20.58.220">
    <property type="entry name" value="Phosphate transport system protein phou homolog 2, domain 2"/>
    <property type="match status" value="1"/>
</dbReference>
<evidence type="ECO:0000256" key="2">
    <source>
        <dbReference type="ARBA" id="ARBA00022448"/>
    </source>
</evidence>
<feature type="transmembrane region" description="Helical" evidence="6">
    <location>
        <begin position="328"/>
        <end position="345"/>
    </location>
</feature>
<dbReference type="PANTHER" id="PTHR11101:SF16">
    <property type="entry name" value="PHOSPHATE TRANSPORTER"/>
    <property type="match status" value="1"/>
</dbReference>
<proteinExistence type="inferred from homology"/>
<feature type="transmembrane region" description="Helical" evidence="6">
    <location>
        <begin position="479"/>
        <end position="504"/>
    </location>
</feature>
<comment type="subcellular location">
    <subcellularLocation>
        <location evidence="1 6">Membrane</location>
        <topology evidence="1 6">Multi-pass membrane protein</topology>
    </subcellularLocation>
</comment>
<name>A0ABW5WM25_9FLAO</name>
<keyword evidence="2 6" id="KW-0813">Transport</keyword>
<feature type="transmembrane region" description="Helical" evidence="6">
    <location>
        <begin position="152"/>
        <end position="174"/>
    </location>
</feature>
<dbReference type="Proteomes" id="UP001597533">
    <property type="component" value="Unassembled WGS sequence"/>
</dbReference>
<dbReference type="InterPro" id="IPR038078">
    <property type="entry name" value="PhoU-like_sf"/>
</dbReference>
<feature type="transmembrane region" description="Helical" evidence="6">
    <location>
        <begin position="83"/>
        <end position="102"/>
    </location>
</feature>
<feature type="transmembrane region" description="Helical" evidence="6">
    <location>
        <begin position="510"/>
        <end position="528"/>
    </location>
</feature>
<comment type="caution">
    <text evidence="7">The sequence shown here is derived from an EMBL/GenBank/DDBJ whole genome shotgun (WGS) entry which is preliminary data.</text>
</comment>
<dbReference type="InterPro" id="IPR001204">
    <property type="entry name" value="Phos_transporter"/>
</dbReference>
<keyword evidence="3 6" id="KW-0812">Transmembrane</keyword>
<dbReference type="SUPFAM" id="SSF109755">
    <property type="entry name" value="PhoU-like"/>
    <property type="match status" value="1"/>
</dbReference>
<keyword evidence="8" id="KW-1185">Reference proteome</keyword>
<feature type="transmembrane region" description="Helical" evidence="6">
    <location>
        <begin position="41"/>
        <end position="63"/>
    </location>
</feature>
<protein>
    <recommendedName>
        <fullName evidence="6">Phosphate transporter</fullName>
    </recommendedName>
</protein>
<feature type="transmembrane region" description="Helical" evidence="6">
    <location>
        <begin position="114"/>
        <end position="132"/>
    </location>
</feature>
<dbReference type="EMBL" id="JBHUOV010000001">
    <property type="protein sequence ID" value="MFD2822308.1"/>
    <property type="molecule type" value="Genomic_DNA"/>
</dbReference>
<evidence type="ECO:0000313" key="7">
    <source>
        <dbReference type="EMBL" id="MFD2822308.1"/>
    </source>
</evidence>
<feature type="transmembrane region" description="Helical" evidence="6">
    <location>
        <begin position="262"/>
        <end position="280"/>
    </location>
</feature>
<organism evidence="7 8">
    <name type="scientific">Lacinutrix iliipiscaria</name>
    <dbReference type="NCBI Taxonomy" id="1230532"/>
    <lineage>
        <taxon>Bacteria</taxon>
        <taxon>Pseudomonadati</taxon>
        <taxon>Bacteroidota</taxon>
        <taxon>Flavobacteriia</taxon>
        <taxon>Flavobacteriales</taxon>
        <taxon>Flavobacteriaceae</taxon>
        <taxon>Lacinutrix</taxon>
    </lineage>
</organism>
<evidence type="ECO:0000256" key="4">
    <source>
        <dbReference type="ARBA" id="ARBA00022989"/>
    </source>
</evidence>